<feature type="non-terminal residue" evidence="2">
    <location>
        <position position="1"/>
    </location>
</feature>
<dbReference type="Pfam" id="PF09359">
    <property type="entry name" value="VTC"/>
    <property type="match status" value="1"/>
</dbReference>
<dbReference type="InterPro" id="IPR042267">
    <property type="entry name" value="VTC_sf"/>
</dbReference>
<organism evidence="2">
    <name type="scientific">marine metagenome</name>
    <dbReference type="NCBI Taxonomy" id="408172"/>
    <lineage>
        <taxon>unclassified sequences</taxon>
        <taxon>metagenomes</taxon>
        <taxon>ecological metagenomes</taxon>
    </lineage>
</organism>
<sequence>VRYEKKYTFSIEFLDEIRESIRRSSFIFDNAFPKRRVNSLYLDTISFEDYRNNLDGVSDRSKVRLRWYTEEGKSYCNESVDFRLEVKLRKNFMGEKIVHKMDLPNDILRGSSINLINYLIENSPNHFKPFLIPCSLASLGVCYDREYYQSRSIDLRCTIDSDLKFWDPMDGWLTLNSKFSQASYPMEYGIMEMKFGPEVYDLISNTPEPLFQKVSSGRHSKYAVGLGIIHR</sequence>
<protein>
    <recommendedName>
        <fullName evidence="1">VTC domain-containing protein</fullName>
    </recommendedName>
</protein>
<dbReference type="EMBL" id="UINC01055337">
    <property type="protein sequence ID" value="SVB74094.1"/>
    <property type="molecule type" value="Genomic_DNA"/>
</dbReference>
<dbReference type="AlphaFoldDB" id="A0A382GHB7"/>
<reference evidence="2" key="1">
    <citation type="submission" date="2018-05" db="EMBL/GenBank/DDBJ databases">
        <authorList>
            <person name="Lanie J.A."/>
            <person name="Ng W.-L."/>
            <person name="Kazmierczak K.M."/>
            <person name="Andrzejewski T.M."/>
            <person name="Davidsen T.M."/>
            <person name="Wayne K.J."/>
            <person name="Tettelin H."/>
            <person name="Glass J.I."/>
            <person name="Rusch D."/>
            <person name="Podicherti R."/>
            <person name="Tsui H.-C.T."/>
            <person name="Winkler M.E."/>
        </authorList>
    </citation>
    <scope>NUCLEOTIDE SEQUENCE</scope>
</reference>
<name>A0A382GHB7_9ZZZZ</name>
<proteinExistence type="predicted"/>
<accession>A0A382GHB7</accession>
<dbReference type="GO" id="GO:0006799">
    <property type="term" value="P:polyphosphate biosynthetic process"/>
    <property type="evidence" value="ECO:0007669"/>
    <property type="project" value="UniProtKB-ARBA"/>
</dbReference>
<evidence type="ECO:0000313" key="2">
    <source>
        <dbReference type="EMBL" id="SVB74094.1"/>
    </source>
</evidence>
<dbReference type="InterPro" id="IPR018966">
    <property type="entry name" value="VTC_domain"/>
</dbReference>
<dbReference type="Gene3D" id="3.20.100.30">
    <property type="entry name" value="VTC, catalytic tunnel domain"/>
    <property type="match status" value="1"/>
</dbReference>
<gene>
    <name evidence="2" type="ORF">METZ01_LOCUS226948</name>
</gene>
<evidence type="ECO:0000259" key="1">
    <source>
        <dbReference type="Pfam" id="PF09359"/>
    </source>
</evidence>
<feature type="domain" description="VTC" evidence="1">
    <location>
        <begin position="2"/>
        <end position="227"/>
    </location>
</feature>